<accession>D7CNR2</accession>
<protein>
    <submittedName>
        <fullName evidence="2">Uncharacterized protein</fullName>
    </submittedName>
</protein>
<reference evidence="3" key="1">
    <citation type="journal article" date="2010" name="Stand. Genomic Sci.">
        <title>Complete genome sequence of Syntrophothermus lipocalidus type strain (TGB-C1T).</title>
        <authorList>
            <consortium name="US DOE Joint Genome Institute (JGI-PGF)"/>
            <person name="Djao O."/>
            <person name="Zhang X."/>
            <person name="Lucas S."/>
            <person name="Lapidus A."/>
            <person name="Glavina Del Rio T."/>
            <person name="Nolan M."/>
            <person name="Tice H."/>
            <person name="Cheng J."/>
            <person name="Han C."/>
            <person name="Tapia R."/>
            <person name="Goodwin L."/>
            <person name="Pitluck S."/>
            <person name="Liolios K."/>
            <person name="Ivanova N."/>
            <person name="Mavromatis K."/>
            <person name="Mikhailova N."/>
            <person name="Ovchinnikova G."/>
            <person name="Pati A."/>
            <person name="Brambilla E."/>
            <person name="Chen A."/>
            <person name="Palaniappan K."/>
            <person name="Land M."/>
            <person name="Hauser L."/>
            <person name="Chang Y."/>
            <person name="Jeffries C."/>
            <person name="Rohde M."/>
            <person name="Sikorski J."/>
            <person name="Spring S."/>
            <person name="Goker M."/>
            <person name="Detter J."/>
            <person name="Woyke T."/>
            <person name="Bristow J."/>
            <person name="Eisen J."/>
            <person name="Markowitz V."/>
            <person name="Hugenholtz P."/>
            <person name="Kyrpides N."/>
            <person name="Klenk H."/>
        </authorList>
    </citation>
    <scope>NUCLEOTIDE SEQUENCE [LARGE SCALE GENOMIC DNA]</scope>
    <source>
        <strain evidence="3">DSM 12680 / TGB-C1</strain>
    </source>
</reference>
<dbReference type="KEGG" id="slp:Slip_1585"/>
<dbReference type="Proteomes" id="UP000000378">
    <property type="component" value="Chromosome"/>
</dbReference>
<evidence type="ECO:0000256" key="1">
    <source>
        <dbReference type="SAM" id="Phobius"/>
    </source>
</evidence>
<evidence type="ECO:0000313" key="2">
    <source>
        <dbReference type="EMBL" id="ADI02347.1"/>
    </source>
</evidence>
<dbReference type="RefSeq" id="WP_013175749.1">
    <property type="nucleotide sequence ID" value="NC_014220.1"/>
</dbReference>
<evidence type="ECO:0000313" key="3">
    <source>
        <dbReference type="Proteomes" id="UP000000378"/>
    </source>
</evidence>
<dbReference type="HOGENOM" id="CLU_2412139_0_0_9"/>
<feature type="transmembrane region" description="Helical" evidence="1">
    <location>
        <begin position="69"/>
        <end position="87"/>
    </location>
</feature>
<keyword evidence="1" id="KW-0472">Membrane</keyword>
<dbReference type="EMBL" id="CP002048">
    <property type="protein sequence ID" value="ADI02347.1"/>
    <property type="molecule type" value="Genomic_DNA"/>
</dbReference>
<dbReference type="AlphaFoldDB" id="D7CNR2"/>
<keyword evidence="1" id="KW-1133">Transmembrane helix</keyword>
<organism evidence="2 3">
    <name type="scientific">Syntrophothermus lipocalidus (strain DSM 12680 / TGB-C1)</name>
    <dbReference type="NCBI Taxonomy" id="643648"/>
    <lineage>
        <taxon>Bacteria</taxon>
        <taxon>Bacillati</taxon>
        <taxon>Bacillota</taxon>
        <taxon>Clostridia</taxon>
        <taxon>Eubacteriales</taxon>
        <taxon>Syntrophomonadaceae</taxon>
        <taxon>Syntrophothermus</taxon>
    </lineage>
</organism>
<sequence length="92" mass="10505">MENWFVTAAMEFGIVVIGLILFGKFCSWSKKFSLPGKLKLWTYILLGLGVIGFNVWYKIAEKDVTQMPTVLVVSLVFVIFFSFVLMAETKQE</sequence>
<dbReference type="OrthoDB" id="2082240at2"/>
<name>D7CNR2_SYNLT</name>
<keyword evidence="1" id="KW-0812">Transmembrane</keyword>
<dbReference type="STRING" id="643648.Slip_1585"/>
<proteinExistence type="predicted"/>
<gene>
    <name evidence="2" type="ordered locus">Slip_1585</name>
</gene>
<feature type="transmembrane region" description="Helical" evidence="1">
    <location>
        <begin position="6"/>
        <end position="26"/>
    </location>
</feature>
<feature type="transmembrane region" description="Helical" evidence="1">
    <location>
        <begin position="38"/>
        <end position="57"/>
    </location>
</feature>
<reference evidence="2 3" key="2">
    <citation type="journal article" date="2010" name="Stand. Genomic Sci.">
        <title>Complete genome sequence of Syntrophothermus lipocalidus type strain (TGB-C1).</title>
        <authorList>
            <person name="Djao O.D."/>
            <person name="Zhang X."/>
            <person name="Lucas S."/>
            <person name="Lapidus A."/>
            <person name="Del Rio T.G."/>
            <person name="Nolan M."/>
            <person name="Tice H."/>
            <person name="Cheng J.F."/>
            <person name="Han C."/>
            <person name="Tapia R."/>
            <person name="Goodwin L."/>
            <person name="Pitluck S."/>
            <person name="Liolios K."/>
            <person name="Ivanova N."/>
            <person name="Mavromatis K."/>
            <person name="Mikhailova N."/>
            <person name="Ovchinnikova G."/>
            <person name="Pati A."/>
            <person name="Brambilla E."/>
            <person name="Chen A."/>
            <person name="Palaniappan K."/>
            <person name="Land M."/>
            <person name="Hauser L."/>
            <person name="Chang Y.J."/>
            <person name="Jeffries C.D."/>
            <person name="Rohde M."/>
            <person name="Sikorski J."/>
            <person name="Spring S."/>
            <person name="Goker M."/>
            <person name="Detter J.C."/>
            <person name="Woyke T."/>
            <person name="Bristow J."/>
            <person name="Eisen J.A."/>
            <person name="Markowitz V."/>
            <person name="Hugenholtz P."/>
            <person name="Kyrpides N.C."/>
            <person name="Klenk H.P."/>
        </authorList>
    </citation>
    <scope>NUCLEOTIDE SEQUENCE [LARGE SCALE GENOMIC DNA]</scope>
    <source>
        <strain evidence="3">DSM 12680 / TGB-C1</strain>
    </source>
</reference>
<keyword evidence="3" id="KW-1185">Reference proteome</keyword>